<reference evidence="10" key="1">
    <citation type="submission" date="2021-02" db="EMBL/GenBank/DDBJ databases">
        <authorList>
            <person name="Nowell W R."/>
        </authorList>
    </citation>
    <scope>NUCLEOTIDE SEQUENCE</scope>
    <source>
        <strain evidence="10">Ploen Becks lab</strain>
    </source>
</reference>
<dbReference type="PROSITE" id="PS50939">
    <property type="entry name" value="CYTOCHROME_B561"/>
    <property type="match status" value="1"/>
</dbReference>
<dbReference type="SMART" id="SM00665">
    <property type="entry name" value="B561"/>
    <property type="match status" value="1"/>
</dbReference>
<dbReference type="PANTHER" id="PTHR23130">
    <property type="entry name" value="CYTOCHROME B561 AND DOMON DOMAIN-CONTAINING PROTEIN"/>
    <property type="match status" value="1"/>
</dbReference>
<feature type="non-terminal residue" evidence="10">
    <location>
        <position position="1"/>
    </location>
</feature>
<organism evidence="10 11">
    <name type="scientific">Brachionus calyciflorus</name>
    <dbReference type="NCBI Taxonomy" id="104777"/>
    <lineage>
        <taxon>Eukaryota</taxon>
        <taxon>Metazoa</taxon>
        <taxon>Spiralia</taxon>
        <taxon>Gnathifera</taxon>
        <taxon>Rotifera</taxon>
        <taxon>Eurotatoria</taxon>
        <taxon>Monogononta</taxon>
        <taxon>Pseudotrocha</taxon>
        <taxon>Ploima</taxon>
        <taxon>Brachionidae</taxon>
        <taxon>Brachionus</taxon>
    </lineage>
</organism>
<accession>A0A814QM82</accession>
<dbReference type="AlphaFoldDB" id="A0A814QM82"/>
<dbReference type="InterPro" id="IPR006593">
    <property type="entry name" value="Cyt_b561/ferric_Rdtase_TM"/>
</dbReference>
<dbReference type="EMBL" id="CAJNOC010008889">
    <property type="protein sequence ID" value="CAF1122033.1"/>
    <property type="molecule type" value="Genomic_DNA"/>
</dbReference>
<evidence type="ECO:0000256" key="1">
    <source>
        <dbReference type="ARBA" id="ARBA00004370"/>
    </source>
</evidence>
<name>A0A814QM82_9BILA</name>
<evidence type="ECO:0000259" key="9">
    <source>
        <dbReference type="PROSITE" id="PS50939"/>
    </source>
</evidence>
<dbReference type="PANTHER" id="PTHR23130:SF171">
    <property type="entry name" value="OS01G0895300 PROTEIN"/>
    <property type="match status" value="1"/>
</dbReference>
<dbReference type="Pfam" id="PF03351">
    <property type="entry name" value="DOMON"/>
    <property type="match status" value="1"/>
</dbReference>
<evidence type="ECO:0000256" key="3">
    <source>
        <dbReference type="ARBA" id="ARBA00022692"/>
    </source>
</evidence>
<proteinExistence type="predicted"/>
<evidence type="ECO:0000256" key="4">
    <source>
        <dbReference type="ARBA" id="ARBA00022729"/>
    </source>
</evidence>
<dbReference type="InterPro" id="IPR005018">
    <property type="entry name" value="DOMON_domain"/>
</dbReference>
<keyword evidence="3 8" id="KW-0812">Transmembrane</keyword>
<evidence type="ECO:0000256" key="2">
    <source>
        <dbReference type="ARBA" id="ARBA00022448"/>
    </source>
</evidence>
<dbReference type="Gene3D" id="1.20.120.1770">
    <property type="match status" value="1"/>
</dbReference>
<evidence type="ECO:0000256" key="8">
    <source>
        <dbReference type="SAM" id="Phobius"/>
    </source>
</evidence>
<gene>
    <name evidence="10" type="ORF">OXX778_LOCUS22085</name>
</gene>
<evidence type="ECO:0000256" key="6">
    <source>
        <dbReference type="ARBA" id="ARBA00022989"/>
    </source>
</evidence>
<evidence type="ECO:0000256" key="7">
    <source>
        <dbReference type="ARBA" id="ARBA00023136"/>
    </source>
</evidence>
<dbReference type="OrthoDB" id="2419613at2759"/>
<evidence type="ECO:0000313" key="11">
    <source>
        <dbReference type="Proteomes" id="UP000663879"/>
    </source>
</evidence>
<keyword evidence="7 8" id="KW-0472">Membrane</keyword>
<feature type="transmembrane region" description="Helical" evidence="8">
    <location>
        <begin position="254"/>
        <end position="273"/>
    </location>
</feature>
<keyword evidence="5" id="KW-0249">Electron transport</keyword>
<feature type="domain" description="Cytochrome b561" evidence="9">
    <location>
        <begin position="213"/>
        <end position="351"/>
    </location>
</feature>
<feature type="transmembrane region" description="Helical" evidence="8">
    <location>
        <begin position="294"/>
        <end position="315"/>
    </location>
</feature>
<keyword evidence="4" id="KW-0732">Signal</keyword>
<dbReference type="CDD" id="cd08760">
    <property type="entry name" value="Cyt_b561_FRRS1_like"/>
    <property type="match status" value="1"/>
</dbReference>
<dbReference type="Proteomes" id="UP000663879">
    <property type="component" value="Unassembled WGS sequence"/>
</dbReference>
<keyword evidence="2" id="KW-0813">Transport</keyword>
<dbReference type="GO" id="GO:0016020">
    <property type="term" value="C:membrane"/>
    <property type="evidence" value="ECO:0007669"/>
    <property type="project" value="UniProtKB-SubCell"/>
</dbReference>
<evidence type="ECO:0000313" key="10">
    <source>
        <dbReference type="EMBL" id="CAF1122033.1"/>
    </source>
</evidence>
<comment type="caution">
    <text evidence="10">The sequence shown here is derived from an EMBL/GenBank/DDBJ whole genome shotgun (WGS) entry which is preliminary data.</text>
</comment>
<sequence length="351" mass="39089">LKKNSSVSNYFDLNEKYYVLFARGTATDSDIDFHQIREQGTILIDFNVGGVQTTTKANRPSKPITQITSSGGFYSGSYSLTWNDTSFFTFFNGSEGSPTSFKSTMLKQIVFSDKYLAFGLSVDKKMGQDCIVVCKMINNIGTVEHYYSTGQVVPSHLDPNEPTIGITDASVSYVNGNIQCKFTREKYIDSVPRYCDSSKNKYFLLIAKSSISGNTIQKHGSDVVVSDSVIDFSVNTTYSGSVRDAAKSKAHACLMIFAWMFCVSTGIILARYYKFILPSIKIQKMLFWFQAHRALMIFAPICSITAFLVILADVGWKWVETTSKVSFVHSIFGIVVIGLSIIQVLIFLKSI</sequence>
<keyword evidence="6 8" id="KW-1133">Transmembrane helix</keyword>
<keyword evidence="11" id="KW-1185">Reference proteome</keyword>
<comment type="subcellular location">
    <subcellularLocation>
        <location evidence="1">Membrane</location>
    </subcellularLocation>
</comment>
<evidence type="ECO:0000256" key="5">
    <source>
        <dbReference type="ARBA" id="ARBA00022982"/>
    </source>
</evidence>
<feature type="transmembrane region" description="Helical" evidence="8">
    <location>
        <begin position="327"/>
        <end position="348"/>
    </location>
</feature>
<protein>
    <recommendedName>
        <fullName evidence="9">Cytochrome b561 domain-containing protein</fullName>
    </recommendedName>
</protein>